<gene>
    <name evidence="3" type="ORF">AOQ84DRAFT_363748</name>
</gene>
<name>A0A8E2F1L1_9PEZI</name>
<evidence type="ECO:0000313" key="3">
    <source>
        <dbReference type="EMBL" id="OCL08866.1"/>
    </source>
</evidence>
<feature type="domain" description="Apple" evidence="2">
    <location>
        <begin position="225"/>
        <end position="269"/>
    </location>
</feature>
<feature type="signal peptide" evidence="1">
    <location>
        <begin position="1"/>
        <end position="18"/>
    </location>
</feature>
<dbReference type="Proteomes" id="UP000250140">
    <property type="component" value="Unassembled WGS sequence"/>
</dbReference>
<dbReference type="AlphaFoldDB" id="A0A8E2F1L1"/>
<evidence type="ECO:0000313" key="4">
    <source>
        <dbReference type="Proteomes" id="UP000250140"/>
    </source>
</evidence>
<dbReference type="Gene3D" id="3.50.4.10">
    <property type="entry name" value="Hepatocyte Growth Factor"/>
    <property type="match status" value="2"/>
</dbReference>
<keyword evidence="1" id="KW-0732">Signal</keyword>
<organism evidence="3 4">
    <name type="scientific">Glonium stellatum</name>
    <dbReference type="NCBI Taxonomy" id="574774"/>
    <lineage>
        <taxon>Eukaryota</taxon>
        <taxon>Fungi</taxon>
        <taxon>Dikarya</taxon>
        <taxon>Ascomycota</taxon>
        <taxon>Pezizomycotina</taxon>
        <taxon>Dothideomycetes</taxon>
        <taxon>Pleosporomycetidae</taxon>
        <taxon>Gloniales</taxon>
        <taxon>Gloniaceae</taxon>
        <taxon>Glonium</taxon>
    </lineage>
</organism>
<protein>
    <recommendedName>
        <fullName evidence="2">Apple domain-containing protein</fullName>
    </recommendedName>
</protein>
<dbReference type="PANTHER" id="PTHR33946">
    <property type="match status" value="1"/>
</dbReference>
<feature type="domain" description="Apple" evidence="2">
    <location>
        <begin position="135"/>
        <end position="182"/>
    </location>
</feature>
<dbReference type="PANTHER" id="PTHR33946:SF4">
    <property type="entry name" value="COAGULATION FACTOR XI"/>
    <property type="match status" value="1"/>
</dbReference>
<reference evidence="3 4" key="1">
    <citation type="journal article" date="2016" name="Nat. Commun.">
        <title>Ectomycorrhizal ecology is imprinted in the genome of the dominant symbiotic fungus Cenococcum geophilum.</title>
        <authorList>
            <consortium name="DOE Joint Genome Institute"/>
            <person name="Peter M."/>
            <person name="Kohler A."/>
            <person name="Ohm R.A."/>
            <person name="Kuo A."/>
            <person name="Krutzmann J."/>
            <person name="Morin E."/>
            <person name="Arend M."/>
            <person name="Barry K.W."/>
            <person name="Binder M."/>
            <person name="Choi C."/>
            <person name="Clum A."/>
            <person name="Copeland A."/>
            <person name="Grisel N."/>
            <person name="Haridas S."/>
            <person name="Kipfer T."/>
            <person name="LaButti K."/>
            <person name="Lindquist E."/>
            <person name="Lipzen A."/>
            <person name="Maire R."/>
            <person name="Meier B."/>
            <person name="Mihaltcheva S."/>
            <person name="Molinier V."/>
            <person name="Murat C."/>
            <person name="Poggeler S."/>
            <person name="Quandt C.A."/>
            <person name="Sperisen C."/>
            <person name="Tritt A."/>
            <person name="Tisserant E."/>
            <person name="Crous P.W."/>
            <person name="Henrissat B."/>
            <person name="Nehls U."/>
            <person name="Egli S."/>
            <person name="Spatafora J.W."/>
            <person name="Grigoriev I.V."/>
            <person name="Martin F.M."/>
        </authorList>
    </citation>
    <scope>NUCLEOTIDE SEQUENCE [LARGE SCALE GENOMIC DNA]</scope>
    <source>
        <strain evidence="3 4">CBS 207.34</strain>
    </source>
</reference>
<feature type="domain" description="Apple" evidence="2">
    <location>
        <begin position="44"/>
        <end position="90"/>
    </location>
</feature>
<dbReference type="InterPro" id="IPR003609">
    <property type="entry name" value="Pan_app"/>
</dbReference>
<evidence type="ECO:0000259" key="2">
    <source>
        <dbReference type="Pfam" id="PF14295"/>
    </source>
</evidence>
<feature type="chain" id="PRO_5033984244" description="Apple domain-containing protein" evidence="1">
    <location>
        <begin position="19"/>
        <end position="292"/>
    </location>
</feature>
<dbReference type="OrthoDB" id="160645at2759"/>
<keyword evidence="4" id="KW-1185">Reference proteome</keyword>
<dbReference type="Pfam" id="PF14295">
    <property type="entry name" value="PAN_4"/>
    <property type="match status" value="3"/>
</dbReference>
<proteinExistence type="predicted"/>
<sequence>MYTSTLFISLAAAATASAALSCPDSDGTYFTASSGVSYKVECGVDHVGGDMPNSPVWASTLDDCIAECDSTSGCVDVSWVPGTPGPCYLKSSVQSPSANSGVWGAVRNGNTCASIDGTTIAISGDTFYTVECGEDRIGGDMPNSPVWTSDFNSCLAACENNPGCVDVSYIPSSPGQGPCYMKSSLQPAFPNTHIWGAKRTSTCPDLDGTTYQTSCGSTYQIQCYVDHYGGLLDTVWTSSLKSCISACDTETGCVDVSYAPGNPGPCYLKNSIGGASNNTGILGAKQLTACTS</sequence>
<accession>A0A8E2F1L1</accession>
<evidence type="ECO:0000256" key="1">
    <source>
        <dbReference type="SAM" id="SignalP"/>
    </source>
</evidence>
<dbReference type="EMBL" id="KV749572">
    <property type="protein sequence ID" value="OCL08866.1"/>
    <property type="molecule type" value="Genomic_DNA"/>
</dbReference>